<keyword evidence="2" id="KW-1185">Reference proteome</keyword>
<accession>A0ACC1SP68</accession>
<evidence type="ECO:0000313" key="1">
    <source>
        <dbReference type="EMBL" id="KAJ3543817.1"/>
    </source>
</evidence>
<evidence type="ECO:0000313" key="2">
    <source>
        <dbReference type="Proteomes" id="UP001148629"/>
    </source>
</evidence>
<proteinExistence type="predicted"/>
<comment type="caution">
    <text evidence="1">The sequence shown here is derived from an EMBL/GenBank/DDBJ whole genome shotgun (WGS) entry which is preliminary data.</text>
</comment>
<dbReference type="Proteomes" id="UP001148629">
    <property type="component" value="Unassembled WGS sequence"/>
</dbReference>
<name>A0ACC1SP68_9HYPO</name>
<sequence>MEQADFVDSFCPPATLGILKSPTANIPTRNVCWVDDRTNNGTESISLGYYGPMNVRQLYSKLKEKRFNCEIGPSIQDSNPATLKSRESPVQRNVDRRLIFITDPDRYGMAALMSTASLSQSTAVADTIYRYMAFRPYIGALVEPIGFPFFSLSFHLPFYAWSETSAENVPRDIRLDSNGNPLRRVDNASFLRGRKPQELPSSKVDSICQGQASVLIAGIDDCRWTGLCLVDTYFQPLEDRESVDTYHSWLEGGIQPDPFSEGKFEAKFPHLNPWEYFLSVLDCRARAFKAEWQILINKLRERIDQYIKKCPFMSGKTTAKKGAEFQESLIWIGQTTQLLGTLIESLKATTLHWNTFKLNEEFKTSKGLRYVSSIEETFVAASHCLALCMSDVGNQEARLQAQLAEYSQTIAYCLLYFVYPTTLAAAMLSMQEKAIPGVLGPNKRSFIILASVLTVLVFVSVTIMHRWRKIQDSIYGIVWGNGLNGFLSKLMELGGQSEDIELGVEPRSAVAAV</sequence>
<dbReference type="EMBL" id="JANRMS010000226">
    <property type="protein sequence ID" value="KAJ3543817.1"/>
    <property type="molecule type" value="Genomic_DNA"/>
</dbReference>
<reference evidence="1" key="1">
    <citation type="submission" date="2022-08" db="EMBL/GenBank/DDBJ databases">
        <title>Genome Sequence of Fusarium decemcellulare.</title>
        <authorList>
            <person name="Buettner E."/>
        </authorList>
    </citation>
    <scope>NUCLEOTIDE SEQUENCE</scope>
    <source>
        <strain evidence="1">Babe19</strain>
    </source>
</reference>
<gene>
    <name evidence="1" type="ORF">NM208_g3380</name>
</gene>
<organism evidence="1 2">
    <name type="scientific">Fusarium decemcellulare</name>
    <dbReference type="NCBI Taxonomy" id="57161"/>
    <lineage>
        <taxon>Eukaryota</taxon>
        <taxon>Fungi</taxon>
        <taxon>Dikarya</taxon>
        <taxon>Ascomycota</taxon>
        <taxon>Pezizomycotina</taxon>
        <taxon>Sordariomycetes</taxon>
        <taxon>Hypocreomycetidae</taxon>
        <taxon>Hypocreales</taxon>
        <taxon>Nectriaceae</taxon>
        <taxon>Fusarium</taxon>
        <taxon>Fusarium decemcellulare species complex</taxon>
    </lineage>
</organism>
<protein>
    <submittedName>
        <fullName evidence="1">Uncharacterized protein</fullName>
    </submittedName>
</protein>